<evidence type="ECO:0000313" key="8">
    <source>
        <dbReference type="Proteomes" id="UP001367676"/>
    </source>
</evidence>
<sequence>MWKTVYLEKSLKAYLKTLESDSVVHGLLLGQNSADSDFIVHLTRTQIPKDSPNTVYPLKQISYIREEWIIDHIRNVIQMLPGGMSVLGLFFVSKSDVFGNSTSVNTLKNILLAVNKFITQNEYYFVDSFSTQKLVLHYTNDSELICKRFTSSQNGCFFDPVEFVIANTTWDRISCFYDFEHLLPVYVKSISNAILHDKIMEILKYVSKSVKESVLVFNGEIRNSKELIKNIKEKLNKQISQNISHSESTTQILVDLYAPCVQQFPCESSQTSDYMAELKCYGTLCSEVYMHDKSTVADAVKAVKEDIIRSLYSRLIMHCNSLLEDLNTSSPDETKIIHEPPRRISVLLPYSKVRFTDYLFPGEENLSTLPAREQLDINNIDDDRKLYEPLEVETDAAEFYNVDSPTSLVTESSETRKSYLHYVYSLGVIILVLMIAIIFQYFSSKR</sequence>
<comment type="subcellular location">
    <subcellularLocation>
        <location evidence="1">Membrane</location>
    </subcellularLocation>
</comment>
<evidence type="ECO:0000256" key="6">
    <source>
        <dbReference type="SAM" id="Phobius"/>
    </source>
</evidence>
<dbReference type="InterPro" id="IPR029454">
    <property type="entry name" value="ODR-4-like"/>
</dbReference>
<keyword evidence="5 6" id="KW-0472">Membrane</keyword>
<keyword evidence="8" id="KW-1185">Reference proteome</keyword>
<proteinExistence type="inferred from homology"/>
<comment type="similarity">
    <text evidence="2">Belongs to the ODR-4 family.</text>
</comment>
<dbReference type="AlphaFoldDB" id="A0AAN9TGX8"/>
<reference evidence="7 8" key="1">
    <citation type="submission" date="2024-03" db="EMBL/GenBank/DDBJ databases">
        <title>Adaptation during the transition from Ophiocordyceps entomopathogen to insect associate is accompanied by gene loss and intensified selection.</title>
        <authorList>
            <person name="Ward C.M."/>
            <person name="Onetto C.A."/>
            <person name="Borneman A.R."/>
        </authorList>
    </citation>
    <scope>NUCLEOTIDE SEQUENCE [LARGE SCALE GENOMIC DNA]</scope>
    <source>
        <strain evidence="7">AWRI1</strain>
        <tissue evidence="7">Single Adult Female</tissue>
    </source>
</reference>
<dbReference type="GO" id="GO:0012505">
    <property type="term" value="C:endomembrane system"/>
    <property type="evidence" value="ECO:0007669"/>
    <property type="project" value="TreeGrafter"/>
</dbReference>
<keyword evidence="4 6" id="KW-1133">Transmembrane helix</keyword>
<accession>A0AAN9TGX8</accession>
<dbReference type="Pfam" id="PF14778">
    <property type="entry name" value="ODR4-like"/>
    <property type="match status" value="1"/>
</dbReference>
<organism evidence="7 8">
    <name type="scientific">Parthenolecanium corni</name>
    <dbReference type="NCBI Taxonomy" id="536013"/>
    <lineage>
        <taxon>Eukaryota</taxon>
        <taxon>Metazoa</taxon>
        <taxon>Ecdysozoa</taxon>
        <taxon>Arthropoda</taxon>
        <taxon>Hexapoda</taxon>
        <taxon>Insecta</taxon>
        <taxon>Pterygota</taxon>
        <taxon>Neoptera</taxon>
        <taxon>Paraneoptera</taxon>
        <taxon>Hemiptera</taxon>
        <taxon>Sternorrhyncha</taxon>
        <taxon>Coccoidea</taxon>
        <taxon>Coccidae</taxon>
        <taxon>Parthenolecanium</taxon>
    </lineage>
</organism>
<comment type="caution">
    <text evidence="7">The sequence shown here is derived from an EMBL/GenBank/DDBJ whole genome shotgun (WGS) entry which is preliminary data.</text>
</comment>
<evidence type="ECO:0000256" key="5">
    <source>
        <dbReference type="ARBA" id="ARBA00023136"/>
    </source>
</evidence>
<dbReference type="GO" id="GO:0008104">
    <property type="term" value="P:intracellular protein localization"/>
    <property type="evidence" value="ECO:0007669"/>
    <property type="project" value="TreeGrafter"/>
</dbReference>
<evidence type="ECO:0008006" key="9">
    <source>
        <dbReference type="Google" id="ProtNLM"/>
    </source>
</evidence>
<evidence type="ECO:0000256" key="2">
    <source>
        <dbReference type="ARBA" id="ARBA00010131"/>
    </source>
</evidence>
<evidence type="ECO:0000256" key="1">
    <source>
        <dbReference type="ARBA" id="ARBA00004370"/>
    </source>
</evidence>
<evidence type="ECO:0000313" key="7">
    <source>
        <dbReference type="EMBL" id="KAK7588240.1"/>
    </source>
</evidence>
<dbReference type="Proteomes" id="UP001367676">
    <property type="component" value="Unassembled WGS sequence"/>
</dbReference>
<dbReference type="PANTHER" id="PTHR33966:SF1">
    <property type="entry name" value="PROTEIN ODR-4 HOMOLOG"/>
    <property type="match status" value="1"/>
</dbReference>
<feature type="transmembrane region" description="Helical" evidence="6">
    <location>
        <begin position="422"/>
        <end position="442"/>
    </location>
</feature>
<dbReference type="PANTHER" id="PTHR33966">
    <property type="entry name" value="PROTEIN ODR-4 HOMOLOG"/>
    <property type="match status" value="1"/>
</dbReference>
<gene>
    <name evidence="7" type="ORF">V9T40_005485</name>
</gene>
<evidence type="ECO:0000256" key="4">
    <source>
        <dbReference type="ARBA" id="ARBA00022989"/>
    </source>
</evidence>
<protein>
    <recommendedName>
        <fullName evidence="9">Protein odr-4 homolog</fullName>
    </recommendedName>
</protein>
<evidence type="ECO:0000256" key="3">
    <source>
        <dbReference type="ARBA" id="ARBA00022692"/>
    </source>
</evidence>
<dbReference type="EMBL" id="JBBCAQ010000023">
    <property type="protein sequence ID" value="KAK7588240.1"/>
    <property type="molecule type" value="Genomic_DNA"/>
</dbReference>
<dbReference type="GO" id="GO:0016020">
    <property type="term" value="C:membrane"/>
    <property type="evidence" value="ECO:0007669"/>
    <property type="project" value="UniProtKB-SubCell"/>
</dbReference>
<keyword evidence="3 6" id="KW-0812">Transmembrane</keyword>
<name>A0AAN9TGX8_9HEMI</name>